<protein>
    <submittedName>
        <fullName evidence="4">Transposase</fullName>
    </submittedName>
</protein>
<dbReference type="AlphaFoldDB" id="A0A0N4WDG8"/>
<dbReference type="Proteomes" id="UP000268014">
    <property type="component" value="Unassembled WGS sequence"/>
</dbReference>
<reference evidence="2 3" key="2">
    <citation type="submission" date="2018-11" db="EMBL/GenBank/DDBJ databases">
        <authorList>
            <consortium name="Pathogen Informatics"/>
        </authorList>
    </citation>
    <scope>NUCLEOTIDE SEQUENCE [LARGE SCALE GENOMIC DNA]</scope>
    <source>
        <strain evidence="2 3">MHpl1</strain>
    </source>
</reference>
<proteinExistence type="predicted"/>
<name>A0A0N4WDG8_HAEPC</name>
<feature type="region of interest" description="Disordered" evidence="1">
    <location>
        <begin position="34"/>
        <end position="53"/>
    </location>
</feature>
<dbReference type="EMBL" id="UZAF01016898">
    <property type="protein sequence ID" value="VDO35384.1"/>
    <property type="molecule type" value="Genomic_DNA"/>
</dbReference>
<keyword evidence="3" id="KW-1185">Reference proteome</keyword>
<reference evidence="4" key="1">
    <citation type="submission" date="2017-02" db="UniProtKB">
        <authorList>
            <consortium name="WormBaseParasite"/>
        </authorList>
    </citation>
    <scope>IDENTIFICATION</scope>
</reference>
<dbReference type="WBParaSite" id="HPLM_0000862301-mRNA-1">
    <property type="protein sequence ID" value="HPLM_0000862301-mRNA-1"/>
    <property type="gene ID" value="HPLM_0000862301"/>
</dbReference>
<sequence length="53" mass="5863">MERKQPQHVAFDDPGGRSHISLIIGCDTTKSQLDRLVKVPPKRPQGTLQGTSH</sequence>
<accession>A0A0N4WDG8</accession>
<organism evidence="4">
    <name type="scientific">Haemonchus placei</name>
    <name type="common">Barber's pole worm</name>
    <dbReference type="NCBI Taxonomy" id="6290"/>
    <lineage>
        <taxon>Eukaryota</taxon>
        <taxon>Metazoa</taxon>
        <taxon>Ecdysozoa</taxon>
        <taxon>Nematoda</taxon>
        <taxon>Chromadorea</taxon>
        <taxon>Rhabditida</taxon>
        <taxon>Rhabditina</taxon>
        <taxon>Rhabditomorpha</taxon>
        <taxon>Strongyloidea</taxon>
        <taxon>Trichostrongylidae</taxon>
        <taxon>Haemonchus</taxon>
    </lineage>
</organism>
<evidence type="ECO:0000313" key="3">
    <source>
        <dbReference type="Proteomes" id="UP000268014"/>
    </source>
</evidence>
<evidence type="ECO:0000313" key="2">
    <source>
        <dbReference type="EMBL" id="VDO35384.1"/>
    </source>
</evidence>
<evidence type="ECO:0000313" key="4">
    <source>
        <dbReference type="WBParaSite" id="HPLM_0000862301-mRNA-1"/>
    </source>
</evidence>
<gene>
    <name evidence="2" type="ORF">HPLM_LOCUS8615</name>
</gene>
<evidence type="ECO:0000256" key="1">
    <source>
        <dbReference type="SAM" id="MobiDB-lite"/>
    </source>
</evidence>